<dbReference type="Proteomes" id="UP001335648">
    <property type="component" value="Unassembled WGS sequence"/>
</dbReference>
<feature type="region of interest" description="Disordered" evidence="1">
    <location>
        <begin position="1"/>
        <end position="37"/>
    </location>
</feature>
<reference evidence="2 3" key="1">
    <citation type="journal article" date="2023" name="Mol. Biol. Evol.">
        <title>Genomics of Secondarily Temperate Adaptation in the Only Non-Antarctic Icefish.</title>
        <authorList>
            <person name="Rivera-Colon A.G."/>
            <person name="Rayamajhi N."/>
            <person name="Minhas B.F."/>
            <person name="Madrigal G."/>
            <person name="Bilyk K.T."/>
            <person name="Yoon V."/>
            <person name="Hune M."/>
            <person name="Gregory S."/>
            <person name="Cheng C.H.C."/>
            <person name="Catchen J.M."/>
        </authorList>
    </citation>
    <scope>NUCLEOTIDE SEQUENCE [LARGE SCALE GENOMIC DNA]</scope>
    <source>
        <strain evidence="2">JC2023a</strain>
    </source>
</reference>
<sequence>MYAWWETAHPVGGSTDGECGVGRDDKQQEEGSGQTPARLRLYSDSRYRIPMDSAAWLGSCTAATATQASSRMLWT</sequence>
<name>A0AAN8GGR2_9TELE</name>
<organism evidence="2 3">
    <name type="scientific">Champsocephalus esox</name>
    <name type="common">pike icefish</name>
    <dbReference type="NCBI Taxonomy" id="159716"/>
    <lineage>
        <taxon>Eukaryota</taxon>
        <taxon>Metazoa</taxon>
        <taxon>Chordata</taxon>
        <taxon>Craniata</taxon>
        <taxon>Vertebrata</taxon>
        <taxon>Euteleostomi</taxon>
        <taxon>Actinopterygii</taxon>
        <taxon>Neopterygii</taxon>
        <taxon>Teleostei</taxon>
        <taxon>Neoteleostei</taxon>
        <taxon>Acanthomorphata</taxon>
        <taxon>Eupercaria</taxon>
        <taxon>Perciformes</taxon>
        <taxon>Notothenioidei</taxon>
        <taxon>Channichthyidae</taxon>
        <taxon>Champsocephalus</taxon>
    </lineage>
</organism>
<protein>
    <submittedName>
        <fullName evidence="2">Uncharacterized protein</fullName>
    </submittedName>
</protein>
<evidence type="ECO:0000256" key="1">
    <source>
        <dbReference type="SAM" id="MobiDB-lite"/>
    </source>
</evidence>
<proteinExistence type="predicted"/>
<dbReference type="EMBL" id="JAULUE010002066">
    <property type="protein sequence ID" value="KAK5877809.1"/>
    <property type="molecule type" value="Genomic_DNA"/>
</dbReference>
<evidence type="ECO:0000313" key="3">
    <source>
        <dbReference type="Proteomes" id="UP001335648"/>
    </source>
</evidence>
<evidence type="ECO:0000313" key="2">
    <source>
        <dbReference type="EMBL" id="KAK5877809.1"/>
    </source>
</evidence>
<keyword evidence="3" id="KW-1185">Reference proteome</keyword>
<dbReference type="AlphaFoldDB" id="A0AAN8GGR2"/>
<gene>
    <name evidence="2" type="ORF">CesoFtcFv8_025283</name>
</gene>
<accession>A0AAN8GGR2</accession>
<comment type="caution">
    <text evidence="2">The sequence shown here is derived from an EMBL/GenBank/DDBJ whole genome shotgun (WGS) entry which is preliminary data.</text>
</comment>